<evidence type="ECO:0000256" key="9">
    <source>
        <dbReference type="SAM" id="SignalP"/>
    </source>
</evidence>
<evidence type="ECO:0000256" key="5">
    <source>
        <dbReference type="ARBA" id="ARBA00022801"/>
    </source>
</evidence>
<protein>
    <recommendedName>
        <fullName evidence="10">Peptidase A1 domain-containing protein</fullName>
    </recommendedName>
</protein>
<keyword evidence="5" id="KW-0378">Hydrolase</keyword>
<dbReference type="InterPro" id="IPR033121">
    <property type="entry name" value="PEPTIDASE_A1"/>
</dbReference>
<dbReference type="PRINTS" id="PR00792">
    <property type="entry name" value="PEPSIN"/>
</dbReference>
<organism evidence="11 12">
    <name type="scientific">Pichia kluyveri</name>
    <name type="common">Yeast</name>
    <dbReference type="NCBI Taxonomy" id="36015"/>
    <lineage>
        <taxon>Eukaryota</taxon>
        <taxon>Fungi</taxon>
        <taxon>Dikarya</taxon>
        <taxon>Ascomycota</taxon>
        <taxon>Saccharomycotina</taxon>
        <taxon>Pichiomycetes</taxon>
        <taxon>Pichiales</taxon>
        <taxon>Pichiaceae</taxon>
        <taxon>Pichia</taxon>
    </lineage>
</organism>
<name>A0AAV5R6P0_PICKL</name>
<keyword evidence="4" id="KW-0064">Aspartyl protease</keyword>
<accession>A0AAV5R6P0</accession>
<dbReference type="InterPro" id="IPR021109">
    <property type="entry name" value="Peptidase_aspartic_dom_sf"/>
</dbReference>
<feature type="active site" evidence="8">
    <location>
        <position position="290"/>
    </location>
</feature>
<evidence type="ECO:0000313" key="11">
    <source>
        <dbReference type="EMBL" id="GMM46965.1"/>
    </source>
</evidence>
<evidence type="ECO:0000256" key="4">
    <source>
        <dbReference type="ARBA" id="ARBA00022750"/>
    </source>
</evidence>
<evidence type="ECO:0000256" key="3">
    <source>
        <dbReference type="ARBA" id="ARBA00022729"/>
    </source>
</evidence>
<reference evidence="11 12" key="1">
    <citation type="journal article" date="2023" name="Elife">
        <title>Identification of key yeast species and microbe-microbe interactions impacting larval growth of Drosophila in the wild.</title>
        <authorList>
            <person name="Mure A."/>
            <person name="Sugiura Y."/>
            <person name="Maeda R."/>
            <person name="Honda K."/>
            <person name="Sakurai N."/>
            <person name="Takahashi Y."/>
            <person name="Watada M."/>
            <person name="Katoh T."/>
            <person name="Gotoh A."/>
            <person name="Gotoh Y."/>
            <person name="Taniguchi I."/>
            <person name="Nakamura K."/>
            <person name="Hayashi T."/>
            <person name="Katayama T."/>
            <person name="Uemura T."/>
            <person name="Hattori Y."/>
        </authorList>
    </citation>
    <scope>NUCLEOTIDE SEQUENCE [LARGE SCALE GENOMIC DNA]</scope>
    <source>
        <strain evidence="11 12">PK-24</strain>
    </source>
</reference>
<evidence type="ECO:0000256" key="6">
    <source>
        <dbReference type="ARBA" id="ARBA00023145"/>
    </source>
</evidence>
<evidence type="ECO:0000256" key="7">
    <source>
        <dbReference type="ARBA" id="ARBA00023157"/>
    </source>
</evidence>
<keyword evidence="6" id="KW-0865">Zymogen</keyword>
<dbReference type="InterPro" id="IPR001461">
    <property type="entry name" value="Aspartic_peptidase_A1"/>
</dbReference>
<dbReference type="SUPFAM" id="SSF50630">
    <property type="entry name" value="Acid proteases"/>
    <property type="match status" value="1"/>
</dbReference>
<evidence type="ECO:0000259" key="10">
    <source>
        <dbReference type="PROSITE" id="PS51767"/>
    </source>
</evidence>
<gene>
    <name evidence="11" type="ORF">DAPK24_035400</name>
</gene>
<dbReference type="PANTHER" id="PTHR47965">
    <property type="entry name" value="ASPARTYL PROTEASE-RELATED"/>
    <property type="match status" value="1"/>
</dbReference>
<dbReference type="EMBL" id="BTGB01000005">
    <property type="protein sequence ID" value="GMM46965.1"/>
    <property type="molecule type" value="Genomic_DNA"/>
</dbReference>
<dbReference type="Pfam" id="PF00026">
    <property type="entry name" value="Asp"/>
    <property type="match status" value="1"/>
</dbReference>
<evidence type="ECO:0000256" key="1">
    <source>
        <dbReference type="ARBA" id="ARBA00007447"/>
    </source>
</evidence>
<proteinExistence type="inferred from homology"/>
<keyword evidence="7" id="KW-1015">Disulfide bond</keyword>
<comment type="similarity">
    <text evidence="1">Belongs to the peptidase A1 family.</text>
</comment>
<evidence type="ECO:0000256" key="8">
    <source>
        <dbReference type="PIRSR" id="PIRSR601461-1"/>
    </source>
</evidence>
<keyword evidence="3 9" id="KW-0732">Signal</keyword>
<feature type="chain" id="PRO_5043899113" description="Peptidase A1 domain-containing protein" evidence="9">
    <location>
        <begin position="20"/>
        <end position="406"/>
    </location>
</feature>
<keyword evidence="2" id="KW-0645">Protease</keyword>
<dbReference type="InterPro" id="IPR034164">
    <property type="entry name" value="Pepsin-like_dom"/>
</dbReference>
<dbReference type="CDD" id="cd05471">
    <property type="entry name" value="pepsin_like"/>
    <property type="match status" value="1"/>
</dbReference>
<dbReference type="GO" id="GO:0004190">
    <property type="term" value="F:aspartic-type endopeptidase activity"/>
    <property type="evidence" value="ECO:0007669"/>
    <property type="project" value="UniProtKB-KW"/>
</dbReference>
<sequence>MHFTVLVSLLLSSFISASAVPISKEFMDHNNSNSGVTTTNNNNDNGDKILKLPIQINNNPEFVQMLRKRDGKIISADTDIHQILLTFPINIANQQVNVVVDTGSRSTWFAKDNINNLCDLNSCILNNNLNELEISNNDYGIYYTGNFGASGKWSTGELSINNSDKVNFKFGLANSIDGSSGGYSWSGFSYDIDSSLSTLDESHLIDALKLGNVIDKRIFEIQYNKIDDWTNDIMGQGELTIGGYDEINKNYKFFDMVDNVNIFMGIKMNSLKNSNDKSIDFENNKMIVFDSGSTSLSLKQKYIDSILSDIKYDPDYPGFFDCSSYQDYKITFQIDDNSKIELPLSSLSWNSYQEDYDLCQLMIGTIDDNSEMEAVLGQYAMKNFNTVFNIDDKKIGLSSSDTIIFS</sequence>
<feature type="domain" description="Peptidase A1" evidence="10">
    <location>
        <begin position="83"/>
        <end position="398"/>
    </location>
</feature>
<dbReference type="GO" id="GO:0006508">
    <property type="term" value="P:proteolysis"/>
    <property type="evidence" value="ECO:0007669"/>
    <property type="project" value="UniProtKB-KW"/>
</dbReference>
<dbReference type="PROSITE" id="PS51767">
    <property type="entry name" value="PEPTIDASE_A1"/>
    <property type="match status" value="1"/>
</dbReference>
<feature type="active site" evidence="8">
    <location>
        <position position="101"/>
    </location>
</feature>
<dbReference type="PANTHER" id="PTHR47965:SF12">
    <property type="entry name" value="ASPARTIC PROTEINASE 3-RELATED"/>
    <property type="match status" value="1"/>
</dbReference>
<dbReference type="AlphaFoldDB" id="A0AAV5R6P0"/>
<dbReference type="Proteomes" id="UP001378960">
    <property type="component" value="Unassembled WGS sequence"/>
</dbReference>
<evidence type="ECO:0000256" key="2">
    <source>
        <dbReference type="ARBA" id="ARBA00022670"/>
    </source>
</evidence>
<dbReference type="Gene3D" id="2.40.70.10">
    <property type="entry name" value="Acid Proteases"/>
    <property type="match status" value="2"/>
</dbReference>
<evidence type="ECO:0000313" key="12">
    <source>
        <dbReference type="Proteomes" id="UP001378960"/>
    </source>
</evidence>
<feature type="signal peptide" evidence="9">
    <location>
        <begin position="1"/>
        <end position="19"/>
    </location>
</feature>
<keyword evidence="12" id="KW-1185">Reference proteome</keyword>
<comment type="caution">
    <text evidence="11">The sequence shown here is derived from an EMBL/GenBank/DDBJ whole genome shotgun (WGS) entry which is preliminary data.</text>
</comment>